<dbReference type="EMBL" id="LUCM01003972">
    <property type="protein sequence ID" value="KAA0195035.1"/>
    <property type="molecule type" value="Genomic_DNA"/>
</dbReference>
<keyword evidence="3" id="KW-0540">Nuclease</keyword>
<dbReference type="GO" id="GO:0005737">
    <property type="term" value="C:cytoplasm"/>
    <property type="evidence" value="ECO:0007669"/>
    <property type="project" value="UniProtKB-SubCell"/>
</dbReference>
<reference evidence="6" key="1">
    <citation type="submission" date="2019-05" db="EMBL/GenBank/DDBJ databases">
        <title>Annotation for the trematode Fasciolopsis buski.</title>
        <authorList>
            <person name="Choi Y.-J."/>
        </authorList>
    </citation>
    <scope>NUCLEOTIDE SEQUENCE</scope>
    <source>
        <strain evidence="6">HT</strain>
        <tissue evidence="6">Whole worm</tissue>
    </source>
</reference>
<dbReference type="AlphaFoldDB" id="A0A8E0RYY4"/>
<evidence type="ECO:0000256" key="5">
    <source>
        <dbReference type="ARBA" id="ARBA00022801"/>
    </source>
</evidence>
<comment type="caution">
    <text evidence="6">The sequence shown here is derived from an EMBL/GenBank/DDBJ whole genome shotgun (WGS) entry which is preliminary data.</text>
</comment>
<dbReference type="OrthoDB" id="20018at2759"/>
<proteinExistence type="predicted"/>
<keyword evidence="5" id="KW-0378">Hydrolase</keyword>
<organism evidence="6 7">
    <name type="scientific">Fasciolopsis buskii</name>
    <dbReference type="NCBI Taxonomy" id="27845"/>
    <lineage>
        <taxon>Eukaryota</taxon>
        <taxon>Metazoa</taxon>
        <taxon>Spiralia</taxon>
        <taxon>Lophotrochozoa</taxon>
        <taxon>Platyhelminthes</taxon>
        <taxon>Trematoda</taxon>
        <taxon>Digenea</taxon>
        <taxon>Plagiorchiida</taxon>
        <taxon>Echinostomata</taxon>
        <taxon>Echinostomatoidea</taxon>
        <taxon>Fasciolidae</taxon>
        <taxon>Fasciolopsis</taxon>
    </lineage>
</organism>
<dbReference type="GO" id="GO:0005730">
    <property type="term" value="C:nucleolus"/>
    <property type="evidence" value="ECO:0007669"/>
    <property type="project" value="TreeGrafter"/>
</dbReference>
<feature type="non-terminal residue" evidence="6">
    <location>
        <position position="1"/>
    </location>
</feature>
<dbReference type="GO" id="GO:0006281">
    <property type="term" value="P:DNA repair"/>
    <property type="evidence" value="ECO:0007669"/>
    <property type="project" value="InterPro"/>
</dbReference>
<gene>
    <name evidence="6" type="ORF">FBUS_11415</name>
</gene>
<evidence type="ECO:0000313" key="6">
    <source>
        <dbReference type="EMBL" id="KAA0195035.1"/>
    </source>
</evidence>
<dbReference type="InterPro" id="IPR007581">
    <property type="entry name" value="Endonuclease-V"/>
</dbReference>
<evidence type="ECO:0000256" key="3">
    <source>
        <dbReference type="ARBA" id="ARBA00022722"/>
    </source>
</evidence>
<evidence type="ECO:0000256" key="1">
    <source>
        <dbReference type="ARBA" id="ARBA00004496"/>
    </source>
</evidence>
<dbReference type="Proteomes" id="UP000728185">
    <property type="component" value="Unassembled WGS sequence"/>
</dbReference>
<keyword evidence="7" id="KW-1185">Reference proteome</keyword>
<evidence type="ECO:0000313" key="7">
    <source>
        <dbReference type="Proteomes" id="UP000728185"/>
    </source>
</evidence>
<accession>A0A8E0RYY4</accession>
<dbReference type="GO" id="GO:0003727">
    <property type="term" value="F:single-stranded RNA binding"/>
    <property type="evidence" value="ECO:0007669"/>
    <property type="project" value="TreeGrafter"/>
</dbReference>
<name>A0A8E0RYY4_9TREM</name>
<comment type="subcellular location">
    <subcellularLocation>
        <location evidence="1">Cytoplasm</location>
    </subcellularLocation>
</comment>
<dbReference type="PANTHER" id="PTHR28511">
    <property type="entry name" value="ENDONUCLEASE V"/>
    <property type="match status" value="1"/>
</dbReference>
<dbReference type="Pfam" id="PF04493">
    <property type="entry name" value="Endonuclease_5"/>
    <property type="match status" value="1"/>
</dbReference>
<dbReference type="Gene3D" id="3.30.2170.10">
    <property type="entry name" value="archaeoglobus fulgidus dsm 4304 superfamily"/>
    <property type="match status" value="1"/>
</dbReference>
<keyword evidence="4 6" id="KW-0255">Endonuclease</keyword>
<evidence type="ECO:0000256" key="2">
    <source>
        <dbReference type="ARBA" id="ARBA00022490"/>
    </source>
</evidence>
<keyword evidence="2" id="KW-0963">Cytoplasm</keyword>
<evidence type="ECO:0000256" key="4">
    <source>
        <dbReference type="ARBA" id="ARBA00022759"/>
    </source>
</evidence>
<sequence length="174" mass="19293">EQNIQCQSLILEDPLWLRGQIASQRLLVGGLDISFSKIDSKRAVAALAVVEMKSLKLVYTISQPVQLTTPYIPTFLAYREVDPFERLYAYVTQHYVNRVPHILLVDGNGTLHPRGFGCACLLGCRLNCSTIGVAKKLLVTESDEVNSHFSVLQIKQSLANKVSLDPKTLGPRKA</sequence>
<protein>
    <submittedName>
        <fullName evidence="6">Endonuclease V</fullName>
    </submittedName>
</protein>
<dbReference type="GO" id="GO:0016891">
    <property type="term" value="F:RNA endonuclease activity producing 5'-phosphomonoesters, hydrolytic mechanism"/>
    <property type="evidence" value="ECO:0007669"/>
    <property type="project" value="TreeGrafter"/>
</dbReference>
<dbReference type="PANTHER" id="PTHR28511:SF1">
    <property type="entry name" value="ENDONUCLEASE V"/>
    <property type="match status" value="1"/>
</dbReference>